<gene>
    <name evidence="2" type="ORF">LVIROSA_LOCUS36956</name>
</gene>
<dbReference type="EMBL" id="CAKMRJ010005745">
    <property type="protein sequence ID" value="CAH1451603.1"/>
    <property type="molecule type" value="Genomic_DNA"/>
</dbReference>
<organism evidence="2 3">
    <name type="scientific">Lactuca virosa</name>
    <dbReference type="NCBI Taxonomy" id="75947"/>
    <lineage>
        <taxon>Eukaryota</taxon>
        <taxon>Viridiplantae</taxon>
        <taxon>Streptophyta</taxon>
        <taxon>Embryophyta</taxon>
        <taxon>Tracheophyta</taxon>
        <taxon>Spermatophyta</taxon>
        <taxon>Magnoliopsida</taxon>
        <taxon>eudicotyledons</taxon>
        <taxon>Gunneridae</taxon>
        <taxon>Pentapetalae</taxon>
        <taxon>asterids</taxon>
        <taxon>campanulids</taxon>
        <taxon>Asterales</taxon>
        <taxon>Asteraceae</taxon>
        <taxon>Cichorioideae</taxon>
        <taxon>Cichorieae</taxon>
        <taxon>Lactucinae</taxon>
        <taxon>Lactuca</taxon>
    </lineage>
</organism>
<protein>
    <submittedName>
        <fullName evidence="2">Uncharacterized protein</fullName>
    </submittedName>
</protein>
<feature type="region of interest" description="Disordered" evidence="1">
    <location>
        <begin position="40"/>
        <end position="68"/>
    </location>
</feature>
<sequence>MASPEEVMKKLEEFMIQQTQSTSDLKGAIAALQAKQSALEESIVSQSRNKKQVSEADGDEGTDGDNRFEDFHELLLGEGRGSCKVEHKLARDGAGVFYSSGTRKREFLLQPFCSKL</sequence>
<comment type="caution">
    <text evidence="2">The sequence shown here is derived from an EMBL/GenBank/DDBJ whole genome shotgun (WGS) entry which is preliminary data.</text>
</comment>
<evidence type="ECO:0000313" key="2">
    <source>
        <dbReference type="EMBL" id="CAH1451603.1"/>
    </source>
</evidence>
<evidence type="ECO:0000313" key="3">
    <source>
        <dbReference type="Proteomes" id="UP001157418"/>
    </source>
</evidence>
<dbReference type="AlphaFoldDB" id="A0AAU9PP15"/>
<accession>A0AAU9PP15</accession>
<dbReference type="Proteomes" id="UP001157418">
    <property type="component" value="Unassembled WGS sequence"/>
</dbReference>
<reference evidence="2 3" key="1">
    <citation type="submission" date="2022-01" db="EMBL/GenBank/DDBJ databases">
        <authorList>
            <person name="Xiong W."/>
            <person name="Schranz E."/>
        </authorList>
    </citation>
    <scope>NUCLEOTIDE SEQUENCE [LARGE SCALE GENOMIC DNA]</scope>
</reference>
<proteinExistence type="predicted"/>
<name>A0AAU9PP15_9ASTR</name>
<keyword evidence="3" id="KW-1185">Reference proteome</keyword>
<evidence type="ECO:0000256" key="1">
    <source>
        <dbReference type="SAM" id="MobiDB-lite"/>
    </source>
</evidence>